<dbReference type="GO" id="GO:0009279">
    <property type="term" value="C:cell outer membrane"/>
    <property type="evidence" value="ECO:0007669"/>
    <property type="project" value="UniProtKB-SubCell"/>
</dbReference>
<dbReference type="PRINTS" id="PR01021">
    <property type="entry name" value="OMPADOMAIN"/>
</dbReference>
<dbReference type="PANTHER" id="PTHR30329:SF21">
    <property type="entry name" value="LIPOPROTEIN YIAD-RELATED"/>
    <property type="match status" value="1"/>
</dbReference>
<reference evidence="7 8" key="1">
    <citation type="submission" date="2019-07" db="EMBL/GenBank/DDBJ databases">
        <title>The pathways for chlorine oxyanion respiration interact through the shared metabolite chlorate.</title>
        <authorList>
            <person name="Barnum T.P."/>
            <person name="Cheng Y."/>
            <person name="Hill K.A."/>
            <person name="Lucas L.N."/>
            <person name="Carlson H.K."/>
            <person name="Coates J.D."/>
        </authorList>
    </citation>
    <scope>NUCLEOTIDE SEQUENCE [LARGE SCALE GENOMIC DNA]</scope>
    <source>
        <strain evidence="7 8">BK-1</strain>
    </source>
</reference>
<dbReference type="Pfam" id="PF00691">
    <property type="entry name" value="OmpA"/>
    <property type="match status" value="1"/>
</dbReference>
<evidence type="ECO:0000313" key="8">
    <source>
        <dbReference type="Proteomes" id="UP000316649"/>
    </source>
</evidence>
<dbReference type="OrthoDB" id="7061829at2"/>
<feature type="domain" description="OmpA-like" evidence="6">
    <location>
        <begin position="148"/>
        <end position="265"/>
    </location>
</feature>
<dbReference type="AlphaFoldDB" id="A0A558DX53"/>
<dbReference type="EMBL" id="VMNH01000023">
    <property type="protein sequence ID" value="TVO70744.1"/>
    <property type="molecule type" value="Genomic_DNA"/>
</dbReference>
<comment type="subcellular location">
    <subcellularLocation>
        <location evidence="1">Cell outer membrane</location>
    </subcellularLocation>
</comment>
<proteinExistence type="predicted"/>
<evidence type="ECO:0000259" key="6">
    <source>
        <dbReference type="PROSITE" id="PS51123"/>
    </source>
</evidence>
<keyword evidence="2 4" id="KW-0472">Membrane</keyword>
<dbReference type="CDD" id="cd07185">
    <property type="entry name" value="OmpA_C-like"/>
    <property type="match status" value="1"/>
</dbReference>
<dbReference type="InterPro" id="IPR006664">
    <property type="entry name" value="OMP_bac"/>
</dbReference>
<comment type="caution">
    <text evidence="7">The sequence shown here is derived from an EMBL/GenBank/DDBJ whole genome shotgun (WGS) entry which is preliminary data.</text>
</comment>
<feature type="coiled-coil region" evidence="5">
    <location>
        <begin position="102"/>
        <end position="136"/>
    </location>
</feature>
<keyword evidence="8" id="KW-1185">Reference proteome</keyword>
<organism evidence="7 8">
    <name type="scientific">Sedimenticola selenatireducens</name>
    <dbReference type="NCBI Taxonomy" id="191960"/>
    <lineage>
        <taxon>Bacteria</taxon>
        <taxon>Pseudomonadati</taxon>
        <taxon>Pseudomonadota</taxon>
        <taxon>Gammaproteobacteria</taxon>
        <taxon>Chromatiales</taxon>
        <taxon>Sedimenticolaceae</taxon>
        <taxon>Sedimenticola</taxon>
    </lineage>
</organism>
<keyword evidence="3" id="KW-0998">Cell outer membrane</keyword>
<dbReference type="Proteomes" id="UP000316649">
    <property type="component" value="Unassembled WGS sequence"/>
</dbReference>
<evidence type="ECO:0000256" key="2">
    <source>
        <dbReference type="ARBA" id="ARBA00023136"/>
    </source>
</evidence>
<dbReference type="InterPro" id="IPR050330">
    <property type="entry name" value="Bact_OuterMem_StrucFunc"/>
</dbReference>
<name>A0A558DX53_9GAMM</name>
<evidence type="ECO:0000256" key="3">
    <source>
        <dbReference type="ARBA" id="ARBA00023237"/>
    </source>
</evidence>
<sequence>MTDTPGKVRWTNQEQVMNRAVLFPLMAGLAWGNCASAYESNYLNAVHDVEQWQGGHFNEQETAPTYSEEWQGAGIGGIAGVILAGPPGFIIGAAGGVLAGRNSGLESDLHTTRQEVARLQQQRKQDVAQLAELSQQLRTAHSHNKQQLQAIASGFIYRIQFRTNQSALELQDQQALKALAQALGTLQSLRVHVQAFADKRGRTSNNQTLTEARALSVTDQLVQWGVPFKRIETQAYGEANAQYDPSDVEGLGYDRQVIIRFCYQEAT</sequence>
<protein>
    <submittedName>
        <fullName evidence="7">OmpA family protein</fullName>
    </submittedName>
</protein>
<accession>A0A558DX53</accession>
<dbReference type="PANTHER" id="PTHR30329">
    <property type="entry name" value="STATOR ELEMENT OF FLAGELLAR MOTOR COMPLEX"/>
    <property type="match status" value="1"/>
</dbReference>
<dbReference type="SUPFAM" id="SSF103088">
    <property type="entry name" value="OmpA-like"/>
    <property type="match status" value="1"/>
</dbReference>
<dbReference type="Gene3D" id="3.30.1330.60">
    <property type="entry name" value="OmpA-like domain"/>
    <property type="match status" value="1"/>
</dbReference>
<evidence type="ECO:0000256" key="1">
    <source>
        <dbReference type="ARBA" id="ARBA00004442"/>
    </source>
</evidence>
<dbReference type="InterPro" id="IPR006665">
    <property type="entry name" value="OmpA-like"/>
</dbReference>
<gene>
    <name evidence="7" type="ORF">FHP88_14865</name>
</gene>
<evidence type="ECO:0000313" key="7">
    <source>
        <dbReference type="EMBL" id="TVO70744.1"/>
    </source>
</evidence>
<dbReference type="PROSITE" id="PS51123">
    <property type="entry name" value="OMPA_2"/>
    <property type="match status" value="1"/>
</dbReference>
<evidence type="ECO:0000256" key="4">
    <source>
        <dbReference type="PROSITE-ProRule" id="PRU00473"/>
    </source>
</evidence>
<evidence type="ECO:0000256" key="5">
    <source>
        <dbReference type="SAM" id="Coils"/>
    </source>
</evidence>
<dbReference type="InterPro" id="IPR036737">
    <property type="entry name" value="OmpA-like_sf"/>
</dbReference>
<keyword evidence="5" id="KW-0175">Coiled coil</keyword>
<dbReference type="RefSeq" id="WP_144359881.1">
    <property type="nucleotide sequence ID" value="NZ_VMNH01000023.1"/>
</dbReference>